<dbReference type="EMBL" id="GBRH01218531">
    <property type="protein sequence ID" value="JAD79364.1"/>
    <property type="molecule type" value="Transcribed_RNA"/>
</dbReference>
<feature type="region of interest" description="Disordered" evidence="1">
    <location>
        <begin position="56"/>
        <end position="81"/>
    </location>
</feature>
<feature type="compositionally biased region" description="Basic residues" evidence="1">
    <location>
        <begin position="174"/>
        <end position="184"/>
    </location>
</feature>
<organism evidence="2">
    <name type="scientific">Arundo donax</name>
    <name type="common">Giant reed</name>
    <name type="synonym">Donax arundinaceus</name>
    <dbReference type="NCBI Taxonomy" id="35708"/>
    <lineage>
        <taxon>Eukaryota</taxon>
        <taxon>Viridiplantae</taxon>
        <taxon>Streptophyta</taxon>
        <taxon>Embryophyta</taxon>
        <taxon>Tracheophyta</taxon>
        <taxon>Spermatophyta</taxon>
        <taxon>Magnoliopsida</taxon>
        <taxon>Liliopsida</taxon>
        <taxon>Poales</taxon>
        <taxon>Poaceae</taxon>
        <taxon>PACMAD clade</taxon>
        <taxon>Arundinoideae</taxon>
        <taxon>Arundineae</taxon>
        <taxon>Arundo</taxon>
    </lineage>
</organism>
<evidence type="ECO:0000256" key="1">
    <source>
        <dbReference type="SAM" id="MobiDB-lite"/>
    </source>
</evidence>
<feature type="compositionally biased region" description="Basic and acidic residues" evidence="1">
    <location>
        <begin position="225"/>
        <end position="237"/>
    </location>
</feature>
<proteinExistence type="predicted"/>
<feature type="compositionally biased region" description="Low complexity" evidence="1">
    <location>
        <begin position="255"/>
        <end position="267"/>
    </location>
</feature>
<reference evidence="2" key="2">
    <citation type="journal article" date="2015" name="Data Brief">
        <title>Shoot transcriptome of the giant reed, Arundo donax.</title>
        <authorList>
            <person name="Barrero R.A."/>
            <person name="Guerrero F.D."/>
            <person name="Moolhuijzen P."/>
            <person name="Goolsby J.A."/>
            <person name="Tidwell J."/>
            <person name="Bellgard S.E."/>
            <person name="Bellgard M.I."/>
        </authorList>
    </citation>
    <scope>NUCLEOTIDE SEQUENCE</scope>
    <source>
        <tissue evidence="2">Shoot tissue taken approximately 20 cm above the soil surface</tissue>
    </source>
</reference>
<name>A0A0A9CSP9_ARUDO</name>
<feature type="region of interest" description="Disordered" evidence="1">
    <location>
        <begin position="108"/>
        <end position="279"/>
    </location>
</feature>
<feature type="compositionally biased region" description="Low complexity" evidence="1">
    <location>
        <begin position="185"/>
        <end position="197"/>
    </location>
</feature>
<accession>A0A0A9CSP9</accession>
<feature type="compositionally biased region" description="Basic and acidic residues" evidence="1">
    <location>
        <begin position="130"/>
        <end position="141"/>
    </location>
</feature>
<dbReference type="AlphaFoldDB" id="A0A0A9CSP9"/>
<reference evidence="2" key="1">
    <citation type="submission" date="2014-09" db="EMBL/GenBank/DDBJ databases">
        <authorList>
            <person name="Magalhaes I.L.F."/>
            <person name="Oliveira U."/>
            <person name="Santos F.R."/>
            <person name="Vidigal T.H.D.A."/>
            <person name="Brescovit A.D."/>
            <person name="Santos A.J."/>
        </authorList>
    </citation>
    <scope>NUCLEOTIDE SEQUENCE</scope>
    <source>
        <tissue evidence="2">Shoot tissue taken approximately 20 cm above the soil surface</tissue>
    </source>
</reference>
<protein>
    <submittedName>
        <fullName evidence="2">Uncharacterized protein</fullName>
    </submittedName>
</protein>
<feature type="compositionally biased region" description="Pro residues" evidence="1">
    <location>
        <begin position="268"/>
        <end position="279"/>
    </location>
</feature>
<evidence type="ECO:0000313" key="2">
    <source>
        <dbReference type="EMBL" id="JAD79364.1"/>
    </source>
</evidence>
<sequence length="279" mass="31111">MVGGQCRVGVRVDGRALHRRPGGRRRHRQHERFHGRARVDGGARAGLAREHLARRERHRGRGGRVLAPGAPARQRLREPARRRARRLGFRVAVQPRGVRRLRQQLLLPSPRRRRGAAEAPVPGPRRQLLHRRDTAGVRRDAGAGVPVPQRQQPAGRHPARARQPHDPQGAVHRLLQRVRRRRPAGARPAAQPHGAGHLQLRPHWPHPGGARRALLPRQALPPHQPDLRRHPAGDRQPHVAHRAGPLQQCAHRRGPALPRVARLAPAAQPVPQPPPRAGP</sequence>